<dbReference type="Pfam" id="PF07969">
    <property type="entry name" value="Amidohydro_3"/>
    <property type="match status" value="1"/>
</dbReference>
<dbReference type="SUPFAM" id="SSF51556">
    <property type="entry name" value="Metallo-dependent hydrolases"/>
    <property type="match status" value="1"/>
</dbReference>
<dbReference type="InterPro" id="IPR013108">
    <property type="entry name" value="Amidohydro_3"/>
</dbReference>
<dbReference type="CDD" id="cd01300">
    <property type="entry name" value="YtcJ_like"/>
    <property type="match status" value="1"/>
</dbReference>
<reference evidence="2 3" key="1">
    <citation type="journal article" date="2016" name="Front. Microbiol.">
        <title>Microevolution Analysis of Bacillus coahuilensis Unveils Differences in Phosphorus Acquisition Strategies and Their Regulation.</title>
        <authorList>
            <person name="Gomez-Lunar Z."/>
            <person name="Hernandez-Gonzalez I."/>
            <person name="Rodriguez-Torres M.D."/>
            <person name="Souza V."/>
            <person name="Olmedo-Alvarez G."/>
        </authorList>
    </citation>
    <scope>NUCLEOTIDE SEQUENCE [LARGE SCALE GENOMIC DNA]</scope>
    <source>
        <strain evidence="3">p1.1.43</strain>
    </source>
</reference>
<gene>
    <name evidence="2" type="ORF">Q75_11650</name>
</gene>
<dbReference type="InterPro" id="IPR032466">
    <property type="entry name" value="Metal_Hydrolase"/>
</dbReference>
<evidence type="ECO:0000259" key="1">
    <source>
        <dbReference type="Pfam" id="PF07969"/>
    </source>
</evidence>
<comment type="caution">
    <text evidence="2">The sequence shown here is derived from an EMBL/GenBank/DDBJ whole genome shotgun (WGS) entry which is preliminary data.</text>
</comment>
<dbReference type="Gene3D" id="3.20.20.140">
    <property type="entry name" value="Metal-dependent hydrolases"/>
    <property type="match status" value="1"/>
</dbReference>
<dbReference type="Proteomes" id="UP000074108">
    <property type="component" value="Unassembled WGS sequence"/>
</dbReference>
<feature type="domain" description="Amidohydrolase 3" evidence="1">
    <location>
        <begin position="48"/>
        <end position="526"/>
    </location>
</feature>
<dbReference type="PANTHER" id="PTHR22642:SF2">
    <property type="entry name" value="PROTEIN LONG AFTER FAR-RED 3"/>
    <property type="match status" value="1"/>
</dbReference>
<protein>
    <submittedName>
        <fullName evidence="2">Amidohydrolase</fullName>
    </submittedName>
</protein>
<dbReference type="SUPFAM" id="SSF51338">
    <property type="entry name" value="Composite domain of metallo-dependent hydrolases"/>
    <property type="match status" value="1"/>
</dbReference>
<dbReference type="EMBL" id="LDYG01000035">
    <property type="protein sequence ID" value="KUP05552.1"/>
    <property type="molecule type" value="Genomic_DNA"/>
</dbReference>
<dbReference type="Gene3D" id="3.10.310.70">
    <property type="match status" value="1"/>
</dbReference>
<dbReference type="InterPro" id="IPR033932">
    <property type="entry name" value="YtcJ-like"/>
</dbReference>
<keyword evidence="2" id="KW-0378">Hydrolase</keyword>
<dbReference type="PANTHER" id="PTHR22642">
    <property type="entry name" value="IMIDAZOLONEPROPIONASE"/>
    <property type="match status" value="1"/>
</dbReference>
<dbReference type="PATRIC" id="fig|1150625.3.peg.2479"/>
<accession>A0A147K6K6</accession>
<dbReference type="GO" id="GO:0016810">
    <property type="term" value="F:hydrolase activity, acting on carbon-nitrogen (but not peptide) bonds"/>
    <property type="evidence" value="ECO:0007669"/>
    <property type="project" value="InterPro"/>
</dbReference>
<keyword evidence="3" id="KW-1185">Reference proteome</keyword>
<organism evidence="2 3">
    <name type="scientific">Bacillus coahuilensis p1.1.43</name>
    <dbReference type="NCBI Taxonomy" id="1150625"/>
    <lineage>
        <taxon>Bacteria</taxon>
        <taxon>Bacillati</taxon>
        <taxon>Bacillota</taxon>
        <taxon>Bacilli</taxon>
        <taxon>Bacillales</taxon>
        <taxon>Bacillaceae</taxon>
        <taxon>Bacillus</taxon>
    </lineage>
</organism>
<evidence type="ECO:0000313" key="2">
    <source>
        <dbReference type="EMBL" id="KUP05552.1"/>
    </source>
</evidence>
<proteinExistence type="predicted"/>
<dbReference type="InterPro" id="IPR011059">
    <property type="entry name" value="Metal-dep_hydrolase_composite"/>
</dbReference>
<dbReference type="AlphaFoldDB" id="A0A147K6K6"/>
<dbReference type="RefSeq" id="WP_059351457.1">
    <property type="nucleotide sequence ID" value="NZ_LDYG01000035.1"/>
</dbReference>
<dbReference type="STRING" id="1150625.Q75_11650"/>
<dbReference type="Gene3D" id="2.30.40.10">
    <property type="entry name" value="Urease, subunit C, domain 1"/>
    <property type="match status" value="1"/>
</dbReference>
<name>A0A147K6K6_9BACI</name>
<evidence type="ECO:0000313" key="3">
    <source>
        <dbReference type="Proteomes" id="UP000074108"/>
    </source>
</evidence>
<sequence>MHTIWFNGTIYTMQEEHQTVEALVTYEGSIVDLGNEDDLRSKYSLLDEVNLKGNTLFPGFVDSHMHLIGHGESLMRLDLTGCKSKEEALLLLQEKTEVIPAGQWIVGEGWNENAWSVPEPFQKEELDRITPNHPVVLKRTCRHMIAVNSLVLSQAGIVETMLDPVGGIIDKKDGMMTGLLMDQAQNLVFDIMPTASEAYLRLALQTAIEDCWSKGLVGGHTEDMSYYGGFTKTYGAFQKVIEDEQKHFRAHLLVHHEVIEDWAAIHTTFKGGSEWLEWGAMKIFADGALGGRTALLSHLYEDDPTTSGIPIHSKESLFTLVKKARSLNLPVAVHTIGDLAFEWVLDAVKAYPTTSDKRDRFIHGQILRKELIDGFKGVSAIIDIQPTFVLSDFPWVIDRIGENRMNYNYAWKTLLEEGIHCAGGSDAPIETVAPLVGIEAAVSRSVMVEGNPVVFGEKEKLSVFEAISLFTKGSAYAIHHEHDRGMLKEGYVADFTILKDDPFKVNETSISAISVEMTVVGGRLVYKVER</sequence>
<dbReference type="OrthoDB" id="9767366at2"/>